<feature type="region of interest" description="Disordered" evidence="6">
    <location>
        <begin position="306"/>
        <end position="333"/>
    </location>
</feature>
<evidence type="ECO:0000256" key="5">
    <source>
        <dbReference type="PROSITE-ProRule" id="PRU01191"/>
    </source>
</evidence>
<dbReference type="AlphaFoldDB" id="A0AAV8SA98"/>
<evidence type="ECO:0000256" key="4">
    <source>
        <dbReference type="ARBA" id="ARBA00023242"/>
    </source>
</evidence>
<comment type="caution">
    <text evidence="5">Lacks conserved residue(s) required for the propagation of feature annotation.</text>
</comment>
<dbReference type="InterPro" id="IPR005202">
    <property type="entry name" value="TF_GRAS"/>
</dbReference>
<keyword evidence="3" id="KW-0804">Transcription</keyword>
<keyword evidence="2" id="KW-0805">Transcription regulation</keyword>
<dbReference type="Proteomes" id="UP001159364">
    <property type="component" value="Linkage Group LG12"/>
</dbReference>
<comment type="similarity">
    <text evidence="5">Belongs to the GRAS family.</text>
</comment>
<evidence type="ECO:0008006" key="9">
    <source>
        <dbReference type="Google" id="ProtNLM"/>
    </source>
</evidence>
<feature type="region of interest" description="SAW" evidence="5">
    <location>
        <begin position="676"/>
        <end position="747"/>
    </location>
</feature>
<accession>A0AAV8SA98</accession>
<name>A0AAV8SA98_9ROSI</name>
<feature type="region of interest" description="Disordered" evidence="6">
    <location>
        <begin position="67"/>
        <end position="131"/>
    </location>
</feature>
<feature type="compositionally biased region" description="Gly residues" evidence="6">
    <location>
        <begin position="91"/>
        <end position="103"/>
    </location>
</feature>
<comment type="subcellular location">
    <subcellularLocation>
        <location evidence="1">Nucleus</location>
    </subcellularLocation>
</comment>
<evidence type="ECO:0000256" key="2">
    <source>
        <dbReference type="ARBA" id="ARBA00023015"/>
    </source>
</evidence>
<feature type="region of interest" description="Leucine repeat II (LRII)" evidence="5">
    <location>
        <begin position="543"/>
        <end position="575"/>
    </location>
</feature>
<feature type="compositionally biased region" description="Low complexity" evidence="6">
    <location>
        <begin position="20"/>
        <end position="35"/>
    </location>
</feature>
<feature type="short sequence motif" description="VHIID" evidence="5">
    <location>
        <begin position="495"/>
        <end position="499"/>
    </location>
</feature>
<reference evidence="7 8" key="1">
    <citation type="submission" date="2021-09" db="EMBL/GenBank/DDBJ databases">
        <title>Genomic insights and catalytic innovation underlie evolution of tropane alkaloids biosynthesis.</title>
        <authorList>
            <person name="Wang Y.-J."/>
            <person name="Tian T."/>
            <person name="Huang J.-P."/>
            <person name="Huang S.-X."/>
        </authorList>
    </citation>
    <scope>NUCLEOTIDE SEQUENCE [LARGE SCALE GENOMIC DNA]</scope>
    <source>
        <strain evidence="7">KIB-2018</strain>
        <tissue evidence="7">Leaf</tissue>
    </source>
</reference>
<gene>
    <name evidence="7" type="ORF">K2173_013388</name>
</gene>
<evidence type="ECO:0000256" key="1">
    <source>
        <dbReference type="ARBA" id="ARBA00004123"/>
    </source>
</evidence>
<dbReference type="Pfam" id="PF03514">
    <property type="entry name" value="GRAS"/>
    <property type="match status" value="1"/>
</dbReference>
<proteinExistence type="inferred from homology"/>
<feature type="region of interest" description="VHIID" evidence="5">
    <location>
        <begin position="464"/>
        <end position="529"/>
    </location>
</feature>
<dbReference type="PANTHER" id="PTHR31636">
    <property type="entry name" value="OSJNBA0084A10.13 PROTEIN-RELATED"/>
    <property type="match status" value="1"/>
</dbReference>
<sequence length="748" mass="82367">MKAMPLTFEGFQGKGELEFSSSSLDSFTQQHQQAHQNHHQEQLQEKWQSNNSVKSKQNCCFVGSEPTSVLDARRSPSPPTSSSTLSSFQGSGNGGGGGSGGGASTDTTTNGAGTAVVSGNSSSNNNYHPSSVDISTEKCVQLGMEDWEGVLSGSPSQEQSILRLIMGDIEDPSLGFNKLLPSGSGPQDMEFNGGFGAVDQVFGFENMSNANLISNVHDPSTLHGPTSEFPLLSNNARISSVMTQQNPNPGVPVSANNLLPVTFHQPQQGIEATEEKPQILNPISQSQHHFGQNPTMFLPLSYAQMQEHHHLLSPPPPKRHNQGPNSQGVPKVPSFDRRSELFLQRQNPHHQQQNELQILQQQQRQGGITAKQKLMCDELAIQQLQQAIINPICQAAELIETGNPILAQGILARLNHQLSLPIGKPYHRVAFYFKEALQLLLHNNYNINNSMISPCSLIFKIGAYKTFSEISPIIQFANFTCNQALLEAFEGFDRIHILDFDIGYGGQWSSLMQELSLRNGGAPSLKITAFASPSSHSELELGLTQENLRIFAGEINMPFELQILGLESLNSGLSPLPIRIPEKEVIAVNLPIGSFSSYPSILPLVVRYVKQLSPKVVVSMDRGCERTDLPFAHQVNQTIQSYSSLLESLDAVNVNLDAMQKIERFLIQPCIEKIVLGRQRCPDRTPPWKNLFLQSGFTPITFSNFTESQADCLVQRTPVKGFHVEKKQSSLVLCWQRKELISASAWRC</sequence>
<comment type="caution">
    <text evidence="7">The sequence shown here is derived from an EMBL/GenBank/DDBJ whole genome shotgun (WGS) entry which is preliminary data.</text>
</comment>
<keyword evidence="4" id="KW-0539">Nucleus</keyword>
<dbReference type="GO" id="GO:0005634">
    <property type="term" value="C:nucleus"/>
    <property type="evidence" value="ECO:0007669"/>
    <property type="project" value="UniProtKB-SubCell"/>
</dbReference>
<evidence type="ECO:0000313" key="8">
    <source>
        <dbReference type="Proteomes" id="UP001159364"/>
    </source>
</evidence>
<evidence type="ECO:0000313" key="7">
    <source>
        <dbReference type="EMBL" id="KAJ8748951.1"/>
    </source>
</evidence>
<protein>
    <recommendedName>
        <fullName evidence="9">Scarecrow-like protein 6</fullName>
    </recommendedName>
</protein>
<organism evidence="7 8">
    <name type="scientific">Erythroxylum novogranatense</name>
    <dbReference type="NCBI Taxonomy" id="1862640"/>
    <lineage>
        <taxon>Eukaryota</taxon>
        <taxon>Viridiplantae</taxon>
        <taxon>Streptophyta</taxon>
        <taxon>Embryophyta</taxon>
        <taxon>Tracheophyta</taxon>
        <taxon>Spermatophyta</taxon>
        <taxon>Magnoliopsida</taxon>
        <taxon>eudicotyledons</taxon>
        <taxon>Gunneridae</taxon>
        <taxon>Pentapetalae</taxon>
        <taxon>rosids</taxon>
        <taxon>fabids</taxon>
        <taxon>Malpighiales</taxon>
        <taxon>Erythroxylaceae</taxon>
        <taxon>Erythroxylum</taxon>
    </lineage>
</organism>
<feature type="compositionally biased region" description="Low complexity" evidence="6">
    <location>
        <begin position="104"/>
        <end position="131"/>
    </location>
</feature>
<keyword evidence="8" id="KW-1185">Reference proteome</keyword>
<evidence type="ECO:0000256" key="3">
    <source>
        <dbReference type="ARBA" id="ARBA00023163"/>
    </source>
</evidence>
<dbReference type="PROSITE" id="PS50985">
    <property type="entry name" value="GRAS"/>
    <property type="match status" value="1"/>
</dbReference>
<feature type="region of interest" description="Disordered" evidence="6">
    <location>
        <begin position="20"/>
        <end position="49"/>
    </location>
</feature>
<evidence type="ECO:0000256" key="6">
    <source>
        <dbReference type="SAM" id="MobiDB-lite"/>
    </source>
</evidence>
<dbReference type="EMBL" id="JAIWQS010000012">
    <property type="protein sequence ID" value="KAJ8748951.1"/>
    <property type="molecule type" value="Genomic_DNA"/>
</dbReference>